<accession>A0A1M6PS48</accession>
<dbReference type="EMBL" id="FQZY01000029">
    <property type="protein sequence ID" value="SHK10698.1"/>
    <property type="molecule type" value="Genomic_DNA"/>
</dbReference>
<name>A0A1M6PS48_9FIRM</name>
<reference evidence="1 2" key="1">
    <citation type="submission" date="2016-11" db="EMBL/GenBank/DDBJ databases">
        <authorList>
            <person name="Jaros S."/>
            <person name="Januszkiewicz K."/>
            <person name="Wedrychowicz H."/>
        </authorList>
    </citation>
    <scope>NUCLEOTIDE SEQUENCE [LARGE SCALE GENOMIC DNA]</scope>
    <source>
        <strain evidence="1 2">DSM 15480</strain>
    </source>
</reference>
<proteinExistence type="predicted"/>
<evidence type="ECO:0008006" key="3">
    <source>
        <dbReference type="Google" id="ProtNLM"/>
    </source>
</evidence>
<dbReference type="RefSeq" id="WP_073110164.1">
    <property type="nucleotide sequence ID" value="NZ_FQZY01000029.1"/>
</dbReference>
<sequence>MLPVNSGGHSAYQDFLLENLRKYYPNLDSIARSTWDIIERFWNLDLSFTDEFMKSKYSVFGPKPRTPSCMQRSYLLSIEFKVSSLTDWAAQLKINPLYAILSGFEFGDTPGVGTFYDFLSRLWDSDESHLSSHIHPLKTKVKKPKLKGTKADSIEKVTVEQLLPELENTIFHIDEQPYGSLFKLYKSEFLDLSVSKGLINPKSLALAGDGTPVVTSHRERKHRICDCATKGITDCNCDRYFSQPDCDIGWVSSRDCWYHGYDLYMLVASDSYSDLPVFPLLSPASKHDSHGFLHTFFRMKNFLPDYRVNKLLLDSAHDAMPYYEYCKRASITPFIDLNWKRGSNLPYKNDFTIGKDGVPVCRAGHRMNHDGSEPSKYRIKFRCPLASRKYGCSCEHPCSESKYGRTVHLAMKDNPRLFNIPPRDSEEWKLEYNARTSAERSNKREKLYFKLEDGRHRSTKMWYCRLYHILMLQHLDAWDLPFESALRKLILQAA</sequence>
<protein>
    <recommendedName>
        <fullName evidence="3">Transposase DDE domain-containing protein</fullName>
    </recommendedName>
</protein>
<gene>
    <name evidence="1" type="ORF">SAMN02745243_02212</name>
</gene>
<dbReference type="OrthoDB" id="5751230at2"/>
<keyword evidence="2" id="KW-1185">Reference proteome</keyword>
<dbReference type="Proteomes" id="UP000184301">
    <property type="component" value="Unassembled WGS sequence"/>
</dbReference>
<evidence type="ECO:0000313" key="1">
    <source>
        <dbReference type="EMBL" id="SHK10698.1"/>
    </source>
</evidence>
<evidence type="ECO:0000313" key="2">
    <source>
        <dbReference type="Proteomes" id="UP000184301"/>
    </source>
</evidence>
<dbReference type="STRING" id="1121950.SAMN02745243_02212"/>
<dbReference type="AlphaFoldDB" id="A0A1M6PS48"/>
<organism evidence="1 2">
    <name type="scientific">Hespellia stercorisuis DSM 15480</name>
    <dbReference type="NCBI Taxonomy" id="1121950"/>
    <lineage>
        <taxon>Bacteria</taxon>
        <taxon>Bacillati</taxon>
        <taxon>Bacillota</taxon>
        <taxon>Clostridia</taxon>
        <taxon>Lachnospirales</taxon>
        <taxon>Lachnospiraceae</taxon>
        <taxon>Hespellia</taxon>
    </lineage>
</organism>